<evidence type="ECO:0000313" key="2">
    <source>
        <dbReference type="Proteomes" id="UP000266552"/>
    </source>
</evidence>
<proteinExistence type="predicted"/>
<evidence type="ECO:0008006" key="3">
    <source>
        <dbReference type="Google" id="ProtNLM"/>
    </source>
</evidence>
<gene>
    <name evidence="1" type="ORF">D5F53_24515</name>
</gene>
<keyword evidence="2" id="KW-1185">Reference proteome</keyword>
<dbReference type="EMBL" id="CP032412">
    <property type="protein sequence ID" value="AYB46264.1"/>
    <property type="molecule type" value="Genomic_DNA"/>
</dbReference>
<name>A0A385TTZ9_PAELA</name>
<organism evidence="1 2">
    <name type="scientific">Paenibacillus lautus</name>
    <name type="common">Bacillus lautus</name>
    <dbReference type="NCBI Taxonomy" id="1401"/>
    <lineage>
        <taxon>Bacteria</taxon>
        <taxon>Bacillati</taxon>
        <taxon>Bacillota</taxon>
        <taxon>Bacilli</taxon>
        <taxon>Bacillales</taxon>
        <taxon>Paenibacillaceae</taxon>
        <taxon>Paenibacillus</taxon>
    </lineage>
</organism>
<dbReference type="Proteomes" id="UP000266552">
    <property type="component" value="Chromosome"/>
</dbReference>
<evidence type="ECO:0000313" key="1">
    <source>
        <dbReference type="EMBL" id="AYB46264.1"/>
    </source>
</evidence>
<dbReference type="AlphaFoldDB" id="A0A385TTZ9"/>
<sequence>MKSTVTRDTDLNVNTSSQHEETGGFYQDMIDLHASCSQEYMNLSLHFFDKNMHHVSLLLCNRALESMLTALYIKKERRQPISNMLLEEILRMFPKDSEMNVEPLIFIQSLSFLSQENSLISKMEPIHLMNLIKKADEFLLQISSRLELPYEPYHSLFEK</sequence>
<dbReference type="KEGG" id="plw:D5F53_24515"/>
<accession>A0A385TTZ9</accession>
<dbReference type="RefSeq" id="WP_119849883.1">
    <property type="nucleotide sequence ID" value="NZ_CP032412.1"/>
</dbReference>
<protein>
    <recommendedName>
        <fullName evidence="3">HEPN domain-containing protein</fullName>
    </recommendedName>
</protein>
<reference evidence="1 2" key="1">
    <citation type="submission" date="2018-09" db="EMBL/GenBank/DDBJ databases">
        <title>Genome Sequence of Paenibacillus lautus Strain E7593-69, Azo Dye-Degrading Bacteria, Isolated from Commercial Tattoo Inks.</title>
        <authorList>
            <person name="Nho S.W."/>
            <person name="Kim S.-J."/>
            <person name="Kweon O."/>
            <person name="Cerniglia C.E."/>
        </authorList>
    </citation>
    <scope>NUCLEOTIDE SEQUENCE [LARGE SCALE GENOMIC DNA]</scope>
    <source>
        <strain evidence="1 2">E7593-69</strain>
    </source>
</reference>